<keyword evidence="3 5" id="KW-0315">Glutamine amidotransferase</keyword>
<dbReference type="Pfam" id="PF00117">
    <property type="entry name" value="GATase"/>
    <property type="match status" value="1"/>
</dbReference>
<comment type="caution">
    <text evidence="5">Lacks conserved residue(s) required for the propagation of feature annotation.</text>
</comment>
<dbReference type="InterPro" id="IPR002474">
    <property type="entry name" value="CarbamoylP_synth_ssu_N"/>
</dbReference>
<dbReference type="InterPro" id="IPR036480">
    <property type="entry name" value="CarbP_synth_ssu_N_sf"/>
</dbReference>
<dbReference type="GO" id="GO:0005524">
    <property type="term" value="F:ATP binding"/>
    <property type="evidence" value="ECO:0007669"/>
    <property type="project" value="UniProtKB-UniRule"/>
</dbReference>
<comment type="subunit">
    <text evidence="5">Composed of two chains; the small (or glutamine) chain promotes the hydrolysis of glutamine to ammonia, which is used by the large (or ammonia) chain to synthesize carbamoyl phosphate. Tetramer of heterodimers (alpha,beta)4.</text>
</comment>
<accession>A0A2Z4FP67</accession>
<feature type="binding site" evidence="5">
    <location>
        <position position="268"/>
    </location>
    <ligand>
        <name>L-glutamine</name>
        <dbReference type="ChEBI" id="CHEBI:58359"/>
    </ligand>
</feature>
<dbReference type="InterPro" id="IPR017926">
    <property type="entry name" value="GATASE"/>
</dbReference>
<dbReference type="NCBIfam" id="NF009475">
    <property type="entry name" value="PRK12838.1"/>
    <property type="match status" value="1"/>
</dbReference>
<dbReference type="NCBIfam" id="TIGR01368">
    <property type="entry name" value="CPSaseIIsmall"/>
    <property type="match status" value="1"/>
</dbReference>
<evidence type="ECO:0000313" key="6">
    <source>
        <dbReference type="EMBL" id="AWV90535.1"/>
    </source>
</evidence>
<dbReference type="SMART" id="SM01097">
    <property type="entry name" value="CPSase_sm_chain"/>
    <property type="match status" value="1"/>
</dbReference>
<dbReference type="SUPFAM" id="SSF52021">
    <property type="entry name" value="Carbamoyl phosphate synthetase, small subunit N-terminal domain"/>
    <property type="match status" value="1"/>
</dbReference>
<proteinExistence type="inferred from homology"/>
<dbReference type="EC" id="6.3.5.5" evidence="5"/>
<dbReference type="EMBL" id="CP030032">
    <property type="protein sequence ID" value="AWV90535.1"/>
    <property type="molecule type" value="Genomic_DNA"/>
</dbReference>
<dbReference type="Gene3D" id="3.50.30.20">
    <property type="entry name" value="Carbamoyl-phosphate synthase small subunit, N-terminal domain"/>
    <property type="match status" value="1"/>
</dbReference>
<evidence type="ECO:0000256" key="3">
    <source>
        <dbReference type="ARBA" id="ARBA00022962"/>
    </source>
</evidence>
<comment type="catalytic activity">
    <reaction evidence="5">
        <text>L-glutamine + H2O = L-glutamate + NH4(+)</text>
        <dbReference type="Rhea" id="RHEA:15889"/>
        <dbReference type="ChEBI" id="CHEBI:15377"/>
        <dbReference type="ChEBI" id="CHEBI:28938"/>
        <dbReference type="ChEBI" id="CHEBI:29985"/>
        <dbReference type="ChEBI" id="CHEBI:58359"/>
    </reaction>
</comment>
<dbReference type="PANTHER" id="PTHR43418">
    <property type="entry name" value="MULTIFUNCTIONAL TRYPTOPHAN BIOSYNTHESIS PROTEIN-RELATED"/>
    <property type="match status" value="1"/>
</dbReference>
<feature type="binding site" evidence="5">
    <location>
        <position position="296"/>
    </location>
    <ligand>
        <name>L-glutamine</name>
        <dbReference type="ChEBI" id="CHEBI:58359"/>
    </ligand>
</feature>
<evidence type="ECO:0000256" key="2">
    <source>
        <dbReference type="ARBA" id="ARBA00007800"/>
    </source>
</evidence>
<sequence>METQKAASATREFSPNEPAILVLEDGRCFEGHAAGAPGVAIGQAVFNTSLTGYQELLSDPASAGHLLCLSAPHIGNYGVNAQDMESAGVAAAGLIVRSITEKPSNHRADSSLPDWLRAHGLVAIRDVDTRALTRYLRDHGEMKAAIVSGQTAADAPRWVEQLAEHPDFRARDFSEHGVRQPTSVRVHANKLPDGHEDLGYARIEYMPYEAPKDPADASPHIVVVDFGASFRIMRRLSAYGVRLTLAPATSSLADIKALAPAGIVLSSGPGSPERADVDLAMLREAAEVAPTLAVSMGFQLVGRAFGAEHAPLANGHRGPNQPVQEVRNSRVFMTRQNRGYALQADGFPEALEITHLNLNDRSVEGFRHQTLPLIARQYDPPALVNPNDTSDFVADFMSMLREVQP</sequence>
<dbReference type="GO" id="GO:0044205">
    <property type="term" value="P:'de novo' UMP biosynthetic process"/>
    <property type="evidence" value="ECO:0007669"/>
    <property type="project" value="UniProtKB-UniRule"/>
</dbReference>
<keyword evidence="5" id="KW-0547">Nucleotide-binding</keyword>
<name>A0A2Z4FP67_9DELT</name>
<dbReference type="RefSeq" id="WP_111336032.1">
    <property type="nucleotide sequence ID" value="NZ_CP030032.1"/>
</dbReference>
<keyword evidence="5" id="KW-0028">Amino-acid biosynthesis</keyword>
<reference evidence="6 7" key="1">
    <citation type="submission" date="2018-06" db="EMBL/GenBank/DDBJ databases">
        <title>Lujinxingia sediminis gen. nov. sp. nov., a new facultative anaerobic member of the class Deltaproteobacteria, and proposal of Lujinxingaceae fam. nov.</title>
        <authorList>
            <person name="Guo L.-Y."/>
            <person name="Li C.-M."/>
            <person name="Wang S."/>
            <person name="Du Z.-J."/>
        </authorList>
    </citation>
    <scope>NUCLEOTIDE SEQUENCE [LARGE SCALE GENOMIC DNA]</scope>
    <source>
        <strain evidence="6 7">FA350</strain>
    </source>
</reference>
<gene>
    <name evidence="5" type="primary">carA</name>
    <name evidence="6" type="ORF">DN745_14845</name>
</gene>
<dbReference type="PRINTS" id="PR00099">
    <property type="entry name" value="CPSGATASE"/>
</dbReference>
<dbReference type="InterPro" id="IPR029062">
    <property type="entry name" value="Class_I_gatase-like"/>
</dbReference>
<feature type="binding site" evidence="5">
    <location>
        <position position="299"/>
    </location>
    <ligand>
        <name>L-glutamine</name>
        <dbReference type="ChEBI" id="CHEBI:58359"/>
    </ligand>
</feature>
<feature type="region of interest" description="CPSase" evidence="5">
    <location>
        <begin position="1"/>
        <end position="219"/>
    </location>
</feature>
<evidence type="ECO:0000313" key="7">
    <source>
        <dbReference type="Proteomes" id="UP000249799"/>
    </source>
</evidence>
<dbReference type="PROSITE" id="PS51273">
    <property type="entry name" value="GATASE_TYPE_1"/>
    <property type="match status" value="1"/>
</dbReference>
<comment type="catalytic activity">
    <reaction evidence="4 5">
        <text>hydrogencarbonate + L-glutamine + 2 ATP + H2O = carbamoyl phosphate + L-glutamate + 2 ADP + phosphate + 2 H(+)</text>
        <dbReference type="Rhea" id="RHEA:18633"/>
        <dbReference type="ChEBI" id="CHEBI:15377"/>
        <dbReference type="ChEBI" id="CHEBI:15378"/>
        <dbReference type="ChEBI" id="CHEBI:17544"/>
        <dbReference type="ChEBI" id="CHEBI:29985"/>
        <dbReference type="ChEBI" id="CHEBI:30616"/>
        <dbReference type="ChEBI" id="CHEBI:43474"/>
        <dbReference type="ChEBI" id="CHEBI:58228"/>
        <dbReference type="ChEBI" id="CHEBI:58359"/>
        <dbReference type="ChEBI" id="CHEBI:456216"/>
        <dbReference type="EC" id="6.3.5.5"/>
    </reaction>
</comment>
<keyword evidence="5" id="KW-0665">Pyrimidine biosynthesis</keyword>
<organism evidence="6 7">
    <name type="scientific">Bradymonas sediminis</name>
    <dbReference type="NCBI Taxonomy" id="1548548"/>
    <lineage>
        <taxon>Bacteria</taxon>
        <taxon>Deltaproteobacteria</taxon>
        <taxon>Bradymonadales</taxon>
        <taxon>Bradymonadaceae</taxon>
        <taxon>Bradymonas</taxon>
    </lineage>
</organism>
<dbReference type="GO" id="GO:0006526">
    <property type="term" value="P:L-arginine biosynthetic process"/>
    <property type="evidence" value="ECO:0007669"/>
    <property type="project" value="UniProtKB-UniRule"/>
</dbReference>
<dbReference type="HAMAP" id="MF_01209">
    <property type="entry name" value="CPSase_S_chain"/>
    <property type="match status" value="1"/>
</dbReference>
<keyword evidence="7" id="KW-1185">Reference proteome</keyword>
<dbReference type="Proteomes" id="UP000249799">
    <property type="component" value="Chromosome"/>
</dbReference>
<protein>
    <recommendedName>
        <fullName evidence="5">Carbamoyl phosphate synthase small chain</fullName>
        <ecNumber evidence="5">6.3.5.5</ecNumber>
    </recommendedName>
    <alternativeName>
        <fullName evidence="5">Carbamoyl phosphate synthetase glutamine chain</fullName>
    </alternativeName>
</protein>
<dbReference type="GO" id="GO:0006207">
    <property type="term" value="P:'de novo' pyrimidine nucleobase biosynthetic process"/>
    <property type="evidence" value="ECO:0007669"/>
    <property type="project" value="InterPro"/>
</dbReference>
<dbReference type="PANTHER" id="PTHR43418:SF7">
    <property type="entry name" value="CARBAMOYL-PHOSPHATE SYNTHASE SMALL CHAIN"/>
    <property type="match status" value="1"/>
</dbReference>
<dbReference type="UniPathway" id="UPA00070">
    <property type="reaction ID" value="UER00115"/>
</dbReference>
<dbReference type="GO" id="GO:0004088">
    <property type="term" value="F:carbamoyl-phosphate synthase (glutamine-hydrolyzing) activity"/>
    <property type="evidence" value="ECO:0007669"/>
    <property type="project" value="UniProtKB-UniRule"/>
</dbReference>
<dbReference type="UniPathway" id="UPA00068">
    <property type="reaction ID" value="UER00171"/>
</dbReference>
<comment type="similarity">
    <text evidence="2 5">Belongs to the CarA family.</text>
</comment>
<comment type="function">
    <text evidence="5">Small subunit of the glutamine-dependent carbamoyl phosphate synthetase (CPSase). CPSase catalyzes the formation of carbamoyl phosphate from the ammonia moiety of glutamine, carbonate, and phosphate donated by ATP, constituting the first step of 2 biosynthetic pathways, one leading to arginine and/or urea and the other to pyrimidine nucleotides. The small subunit (glutamine amidotransferase) binds and cleaves glutamine to supply the large subunit with the substrate ammonia.</text>
</comment>
<dbReference type="GO" id="GO:0004359">
    <property type="term" value="F:glutaminase activity"/>
    <property type="evidence" value="ECO:0007669"/>
    <property type="project" value="RHEA"/>
</dbReference>
<keyword evidence="5" id="KW-0067">ATP-binding</keyword>
<evidence type="ECO:0000256" key="5">
    <source>
        <dbReference type="HAMAP-Rule" id="MF_01209"/>
    </source>
</evidence>
<feature type="binding site" evidence="5">
    <location>
        <position position="270"/>
    </location>
    <ligand>
        <name>L-glutamine</name>
        <dbReference type="ChEBI" id="CHEBI:58359"/>
    </ligand>
</feature>
<dbReference type="KEGG" id="bsed:DN745_14845"/>
<dbReference type="InterPro" id="IPR050472">
    <property type="entry name" value="Anth_synth/Amidotransfase"/>
</dbReference>
<feature type="binding site" evidence="5">
    <location>
        <position position="340"/>
    </location>
    <ligand>
        <name>L-glutamine</name>
        <dbReference type="ChEBI" id="CHEBI:58359"/>
    </ligand>
</feature>
<feature type="binding site" evidence="5">
    <location>
        <position position="339"/>
    </location>
    <ligand>
        <name>L-glutamine</name>
        <dbReference type="ChEBI" id="CHEBI:58359"/>
    </ligand>
</feature>
<dbReference type="GO" id="GO:0006541">
    <property type="term" value="P:glutamine metabolic process"/>
    <property type="evidence" value="ECO:0007669"/>
    <property type="project" value="InterPro"/>
</dbReference>
<keyword evidence="5" id="KW-0055">Arginine biosynthesis</keyword>
<comment type="pathway">
    <text evidence="1 5">Amino-acid biosynthesis; L-arginine biosynthesis; carbamoyl phosphate from bicarbonate: step 1/1.</text>
</comment>
<dbReference type="AlphaFoldDB" id="A0A2Z4FP67"/>
<evidence type="ECO:0000256" key="1">
    <source>
        <dbReference type="ARBA" id="ARBA00005077"/>
    </source>
</evidence>
<keyword evidence="5 6" id="KW-0436">Ligase</keyword>
<dbReference type="OrthoDB" id="9804328at2"/>
<dbReference type="Gene3D" id="3.40.50.880">
    <property type="match status" value="1"/>
</dbReference>
<comment type="pathway">
    <text evidence="5">Pyrimidine metabolism; UMP biosynthesis via de novo pathway; (S)-dihydroorotate from bicarbonate: step 1/3.</text>
</comment>
<dbReference type="SUPFAM" id="SSF52317">
    <property type="entry name" value="Class I glutamine amidotransferase-like"/>
    <property type="match status" value="1"/>
</dbReference>
<dbReference type="Pfam" id="PF00988">
    <property type="entry name" value="CPSase_sm_chain"/>
    <property type="match status" value="1"/>
</dbReference>
<evidence type="ECO:0000256" key="4">
    <source>
        <dbReference type="ARBA" id="ARBA00048816"/>
    </source>
</evidence>
<feature type="binding site" evidence="5">
    <location>
        <position position="337"/>
    </location>
    <ligand>
        <name>L-glutamine</name>
        <dbReference type="ChEBI" id="CHEBI:58359"/>
    </ligand>
</feature>
<dbReference type="InterPro" id="IPR006274">
    <property type="entry name" value="CarbamoylP_synth_ssu"/>
</dbReference>